<keyword evidence="4" id="KW-0472">Membrane</keyword>
<evidence type="ECO:0000313" key="6">
    <source>
        <dbReference type="Proteomes" id="UP000070456"/>
    </source>
</evidence>
<dbReference type="InterPro" id="IPR029044">
    <property type="entry name" value="Nucleotide-diphossugar_trans"/>
</dbReference>
<name>A0A140L4J6_9FIRM</name>
<dbReference type="EMBL" id="LOEE01000034">
    <property type="protein sequence ID" value="KXG75471.1"/>
    <property type="molecule type" value="Genomic_DNA"/>
</dbReference>
<dbReference type="PANTHER" id="PTHR43630">
    <property type="entry name" value="POLY-BETA-1,6-N-ACETYL-D-GLUCOSAMINE SYNTHASE"/>
    <property type="match status" value="1"/>
</dbReference>
<keyword evidence="4" id="KW-0812">Transmembrane</keyword>
<keyword evidence="6" id="KW-1185">Reference proteome</keyword>
<dbReference type="Gene3D" id="3.90.550.10">
    <property type="entry name" value="Spore Coat Polysaccharide Biosynthesis Protein SpsA, Chain A"/>
    <property type="match status" value="1"/>
</dbReference>
<dbReference type="SUPFAM" id="SSF53448">
    <property type="entry name" value="Nucleotide-diphospho-sugar transferases"/>
    <property type="match status" value="1"/>
</dbReference>
<dbReference type="Pfam" id="PF13641">
    <property type="entry name" value="Glyco_tranf_2_3"/>
    <property type="match status" value="1"/>
</dbReference>
<evidence type="ECO:0000256" key="1">
    <source>
        <dbReference type="ARBA" id="ARBA00006739"/>
    </source>
</evidence>
<dbReference type="PANTHER" id="PTHR43630:SF1">
    <property type="entry name" value="POLY-BETA-1,6-N-ACETYL-D-GLUCOSAMINE SYNTHASE"/>
    <property type="match status" value="1"/>
</dbReference>
<proteinExistence type="inferred from homology"/>
<evidence type="ECO:0000256" key="4">
    <source>
        <dbReference type="SAM" id="Phobius"/>
    </source>
</evidence>
<gene>
    <name evidence="5" type="primary">icaA</name>
    <name evidence="5" type="ORF">AN619_17350</name>
</gene>
<accession>A0A140L4J6</accession>
<dbReference type="Proteomes" id="UP000070456">
    <property type="component" value="Unassembled WGS sequence"/>
</dbReference>
<comment type="similarity">
    <text evidence="1">Belongs to the glycosyltransferase 2 family.</text>
</comment>
<sequence>MNGVFVMISSIFCMILLYYSLLTISGVYYRGKHQNRETLHHYPNVDIFIPACNEGKVIGKTLEAVLKLKYPGNVHIYVLNDNSQDNTGEIVEAFREKFKNIYHVQVPAGEPKGKARVLNYGLEISASEYFMVYDADNQPEPESLKLLMEAAETTVNGAGAVGYVRTLNEKKNWLTRMISLEFQVFQLLMQSGRWLLFQTGSLTGTNMLVKRSFIEKIGKYDVYALAEDAEMTLRITKAGGLLPIVPQAVTWEQEPEKLKVLIKQRTRWLQGNLYLLEKMFTSFEYYKGKTLIHTLQQILVYVVFLVFLMVSDFWFIAGILGYVKLSLQMPMLLIWYVSYLVYTVQLFSAQAVEKTISPLNMFIGFILYFTYAQLFIFLFFRSLFYYVKAKRKNTIIPWEKTIRF</sequence>
<dbReference type="CDD" id="cd06423">
    <property type="entry name" value="CESA_like"/>
    <property type="match status" value="1"/>
</dbReference>
<dbReference type="GO" id="GO:0016757">
    <property type="term" value="F:glycosyltransferase activity"/>
    <property type="evidence" value="ECO:0007669"/>
    <property type="project" value="UniProtKB-KW"/>
</dbReference>
<keyword evidence="4" id="KW-1133">Transmembrane helix</keyword>
<reference evidence="5 6" key="1">
    <citation type="submission" date="2015-12" db="EMBL/GenBank/DDBJ databases">
        <title>Draft genome sequence of the thermoanaerobe Thermotalea metallivorans, an isolate from the runoff channel of the Great Artesian Basin, Australia.</title>
        <authorList>
            <person name="Patel B.K."/>
        </authorList>
    </citation>
    <scope>NUCLEOTIDE SEQUENCE [LARGE SCALE GENOMIC DNA]</scope>
    <source>
        <strain evidence="5 6">B2-1</strain>
    </source>
</reference>
<dbReference type="AlphaFoldDB" id="A0A140L4J6"/>
<comment type="caution">
    <text evidence="5">The sequence shown here is derived from an EMBL/GenBank/DDBJ whole genome shotgun (WGS) entry which is preliminary data.</text>
</comment>
<keyword evidence="3 5" id="KW-0808">Transferase</keyword>
<feature type="transmembrane region" description="Helical" evidence="4">
    <location>
        <begin position="298"/>
        <end position="323"/>
    </location>
</feature>
<feature type="transmembrane region" description="Helical" evidence="4">
    <location>
        <begin position="359"/>
        <end position="380"/>
    </location>
</feature>
<evidence type="ECO:0000313" key="5">
    <source>
        <dbReference type="EMBL" id="KXG75471.1"/>
    </source>
</evidence>
<dbReference type="PATRIC" id="fig|520762.4.peg.1927"/>
<dbReference type="OrthoDB" id="9768769at2"/>
<dbReference type="STRING" id="520762.AN619_17350"/>
<dbReference type="RefSeq" id="WP_068556326.1">
    <property type="nucleotide sequence ID" value="NZ_LOEE01000034.1"/>
</dbReference>
<evidence type="ECO:0000256" key="2">
    <source>
        <dbReference type="ARBA" id="ARBA00022676"/>
    </source>
</evidence>
<keyword evidence="2 5" id="KW-0328">Glycosyltransferase</keyword>
<protein>
    <submittedName>
        <fullName evidence="5">Poly-beta-1,6-N-acetyl-D-glucosamine synthase</fullName>
        <ecNumber evidence="5">2.4.1.-</ecNumber>
    </submittedName>
</protein>
<feature type="transmembrane region" description="Helical" evidence="4">
    <location>
        <begin position="6"/>
        <end position="29"/>
    </location>
</feature>
<feature type="transmembrane region" description="Helical" evidence="4">
    <location>
        <begin position="329"/>
        <end position="347"/>
    </location>
</feature>
<evidence type="ECO:0000256" key="3">
    <source>
        <dbReference type="ARBA" id="ARBA00022679"/>
    </source>
</evidence>
<organism evidence="5 6">
    <name type="scientific">Thermotalea metallivorans</name>
    <dbReference type="NCBI Taxonomy" id="520762"/>
    <lineage>
        <taxon>Bacteria</taxon>
        <taxon>Bacillati</taxon>
        <taxon>Bacillota</taxon>
        <taxon>Clostridia</taxon>
        <taxon>Peptostreptococcales</taxon>
        <taxon>Thermotaleaceae</taxon>
        <taxon>Thermotalea</taxon>
    </lineage>
</organism>
<dbReference type="EC" id="2.4.1.-" evidence="5"/>